<proteinExistence type="predicted"/>
<keyword evidence="3" id="KW-1185">Reference proteome</keyword>
<comment type="caution">
    <text evidence="2">The sequence shown here is derived from an EMBL/GenBank/DDBJ whole genome shotgun (WGS) entry which is preliminary data.</text>
</comment>
<feature type="region of interest" description="Disordered" evidence="1">
    <location>
        <begin position="288"/>
        <end position="326"/>
    </location>
</feature>
<evidence type="ECO:0000256" key="1">
    <source>
        <dbReference type="SAM" id="MobiDB-lite"/>
    </source>
</evidence>
<dbReference type="OrthoDB" id="6382713at2759"/>
<dbReference type="EMBL" id="VSRR010000916">
    <property type="protein sequence ID" value="MPC20840.1"/>
    <property type="molecule type" value="Genomic_DNA"/>
</dbReference>
<name>A0A5B7DHM3_PORTR</name>
<evidence type="ECO:0000313" key="3">
    <source>
        <dbReference type="Proteomes" id="UP000324222"/>
    </source>
</evidence>
<organism evidence="2 3">
    <name type="scientific">Portunus trituberculatus</name>
    <name type="common">Swimming crab</name>
    <name type="synonym">Neptunus trituberculatus</name>
    <dbReference type="NCBI Taxonomy" id="210409"/>
    <lineage>
        <taxon>Eukaryota</taxon>
        <taxon>Metazoa</taxon>
        <taxon>Ecdysozoa</taxon>
        <taxon>Arthropoda</taxon>
        <taxon>Crustacea</taxon>
        <taxon>Multicrustacea</taxon>
        <taxon>Malacostraca</taxon>
        <taxon>Eumalacostraca</taxon>
        <taxon>Eucarida</taxon>
        <taxon>Decapoda</taxon>
        <taxon>Pleocyemata</taxon>
        <taxon>Brachyura</taxon>
        <taxon>Eubrachyura</taxon>
        <taxon>Portunoidea</taxon>
        <taxon>Portunidae</taxon>
        <taxon>Portuninae</taxon>
        <taxon>Portunus</taxon>
    </lineage>
</organism>
<feature type="region of interest" description="Disordered" evidence="1">
    <location>
        <begin position="474"/>
        <end position="519"/>
    </location>
</feature>
<gene>
    <name evidence="2" type="ORF">E2C01_013801</name>
</gene>
<accession>A0A5B7DHM3</accession>
<feature type="compositionally biased region" description="Polar residues" evidence="1">
    <location>
        <begin position="474"/>
        <end position="492"/>
    </location>
</feature>
<protein>
    <submittedName>
        <fullName evidence="2">Uncharacterized protein</fullName>
    </submittedName>
</protein>
<dbReference type="AlphaFoldDB" id="A0A5B7DHM3"/>
<sequence length="519" mass="58264">MMAIHDLSMTLDLLWVQMNFMTPEIDILKCLLEEGIAKGPAMLQPLCSFVCRLPEQVLRPLEGSLSCLLSACTPSSQHIKSQIIQHCKKFGINLRPLFNDSALLIEEQTEHYQCNSSVFLKEKNSSINNDSNTTSNSNSTISDDLSNNRFINCNHRELLSLAPPSQFVVFHHEMNTSESSGLVEHVVGDRECFQDLRCDDVPTVCEQSELPMPPTPKSLPSSVKSESVNNHLVIKPNAQEECAIAQKIQQQPLMIDYNHQRASKESPCNLRRQDKLFTIMRNKNSSHDLASSLMSPDSTNISPNISHTKTDNKEKSPANSRVMGKLAKPSGSCGFRSVQMLHTDSQKAYSKSSCKNLDSINEMVSKIHAQCRPLKNSSIPQKSEEMPRFRTVKRDNFSFPKITFNQDLRECEAPNLEGLGMNHFPPCDDDSTTSSGVENNHDAAAPLKYPRVAENVMKMFSPTSIAGGNLQVCSQQDQRSLSHQQPTTSRQIHQSERDSSSGRFSRWSGRPFTMPQRHW</sequence>
<feature type="compositionally biased region" description="Low complexity" evidence="1">
    <location>
        <begin position="501"/>
        <end position="510"/>
    </location>
</feature>
<feature type="compositionally biased region" description="Polar residues" evidence="1">
    <location>
        <begin position="288"/>
        <end position="307"/>
    </location>
</feature>
<evidence type="ECO:0000313" key="2">
    <source>
        <dbReference type="EMBL" id="MPC20840.1"/>
    </source>
</evidence>
<reference evidence="2 3" key="1">
    <citation type="submission" date="2019-05" db="EMBL/GenBank/DDBJ databases">
        <title>Another draft genome of Portunus trituberculatus and its Hox gene families provides insights of decapod evolution.</title>
        <authorList>
            <person name="Jeong J.-H."/>
            <person name="Song I."/>
            <person name="Kim S."/>
            <person name="Choi T."/>
            <person name="Kim D."/>
            <person name="Ryu S."/>
            <person name="Kim W."/>
        </authorList>
    </citation>
    <scope>NUCLEOTIDE SEQUENCE [LARGE SCALE GENOMIC DNA]</scope>
    <source>
        <tissue evidence="2">Muscle</tissue>
    </source>
</reference>
<dbReference type="Proteomes" id="UP000324222">
    <property type="component" value="Unassembled WGS sequence"/>
</dbReference>